<keyword evidence="14" id="KW-1185">Reference proteome</keyword>
<dbReference type="PROSITE" id="PS51712">
    <property type="entry name" value="G_ENGA"/>
    <property type="match status" value="2"/>
</dbReference>
<protein>
    <recommendedName>
        <fullName evidence="2 9">GTPase Der</fullName>
    </recommendedName>
    <alternativeName>
        <fullName evidence="7 9">GTP-binding protein EngA</fullName>
    </alternativeName>
</protein>
<dbReference type="NCBIfam" id="TIGR00231">
    <property type="entry name" value="small_GTP"/>
    <property type="match status" value="2"/>
</dbReference>
<evidence type="ECO:0000256" key="9">
    <source>
        <dbReference type="HAMAP-Rule" id="MF_00195"/>
    </source>
</evidence>
<evidence type="ECO:0000259" key="12">
    <source>
        <dbReference type="PROSITE" id="PS51712"/>
    </source>
</evidence>
<dbReference type="EMBL" id="CP032152">
    <property type="protein sequence ID" value="AXY67602.1"/>
    <property type="molecule type" value="Genomic_DNA"/>
</dbReference>
<keyword evidence="3 9" id="KW-0690">Ribosome biogenesis</keyword>
<feature type="binding site" evidence="9">
    <location>
        <begin position="120"/>
        <end position="123"/>
    </location>
    <ligand>
        <name>GTP</name>
        <dbReference type="ChEBI" id="CHEBI:37565"/>
        <label>1</label>
    </ligand>
</feature>
<feature type="binding site" evidence="9">
    <location>
        <begin position="295"/>
        <end position="298"/>
    </location>
    <ligand>
        <name>GTP</name>
        <dbReference type="ChEBI" id="CHEBI:37565"/>
        <label>2</label>
    </ligand>
</feature>
<keyword evidence="4 11" id="KW-0677">Repeat</keyword>
<dbReference type="SUPFAM" id="SSF52540">
    <property type="entry name" value="P-loop containing nucleoside triphosphate hydrolases"/>
    <property type="match status" value="2"/>
</dbReference>
<dbReference type="Gene3D" id="3.30.300.20">
    <property type="match status" value="1"/>
</dbReference>
<dbReference type="InterPro" id="IPR031166">
    <property type="entry name" value="G_ENGA"/>
</dbReference>
<feature type="binding site" evidence="9">
    <location>
        <begin position="230"/>
        <end position="234"/>
    </location>
    <ligand>
        <name>GTP</name>
        <dbReference type="ChEBI" id="CHEBI:37565"/>
        <label>2</label>
    </ligand>
</feature>
<accession>A0A3B7MCN0</accession>
<dbReference type="InterPro" id="IPR006073">
    <property type="entry name" value="GTP-bd"/>
</dbReference>
<feature type="domain" description="EngA-type G" evidence="12">
    <location>
        <begin position="4"/>
        <end position="169"/>
    </location>
</feature>
<dbReference type="InterPro" id="IPR015946">
    <property type="entry name" value="KH_dom-like_a/b"/>
</dbReference>
<dbReference type="NCBIfam" id="TIGR03594">
    <property type="entry name" value="GTPase_EngA"/>
    <property type="match status" value="1"/>
</dbReference>
<dbReference type="PANTHER" id="PTHR43834">
    <property type="entry name" value="GTPASE DER"/>
    <property type="match status" value="1"/>
</dbReference>
<evidence type="ECO:0000256" key="3">
    <source>
        <dbReference type="ARBA" id="ARBA00022517"/>
    </source>
</evidence>
<evidence type="ECO:0000256" key="6">
    <source>
        <dbReference type="ARBA" id="ARBA00023134"/>
    </source>
</evidence>
<organism evidence="13 14">
    <name type="scientific">Thermosynechococcus sichuanensis E542</name>
    <dbReference type="NCBI Taxonomy" id="2016101"/>
    <lineage>
        <taxon>Bacteria</taxon>
        <taxon>Bacillati</taxon>
        <taxon>Cyanobacteriota</taxon>
        <taxon>Cyanophyceae</taxon>
        <taxon>Acaryochloridales</taxon>
        <taxon>Thermosynechococcaceae</taxon>
        <taxon>Thermosynechococcus</taxon>
        <taxon>Thermosynechococcus sichuanensis</taxon>
    </lineage>
</organism>
<proteinExistence type="inferred from homology"/>
<dbReference type="PANTHER" id="PTHR43834:SF6">
    <property type="entry name" value="GTPASE DER"/>
    <property type="match status" value="1"/>
</dbReference>
<evidence type="ECO:0000256" key="1">
    <source>
        <dbReference type="ARBA" id="ARBA00008279"/>
    </source>
</evidence>
<feature type="domain" description="EngA-type G" evidence="12">
    <location>
        <begin position="177"/>
        <end position="353"/>
    </location>
</feature>
<dbReference type="PRINTS" id="PR00326">
    <property type="entry name" value="GTP1OBG"/>
</dbReference>
<dbReference type="FunFam" id="3.40.50.300:FF:000040">
    <property type="entry name" value="GTPase Der"/>
    <property type="match status" value="1"/>
</dbReference>
<feature type="binding site" evidence="9">
    <location>
        <begin position="57"/>
        <end position="61"/>
    </location>
    <ligand>
        <name>GTP</name>
        <dbReference type="ChEBI" id="CHEBI:37565"/>
        <label>1</label>
    </ligand>
</feature>
<dbReference type="RefSeq" id="WP_181496368.1">
    <property type="nucleotide sequence ID" value="NZ_CP032152.1"/>
</dbReference>
<evidence type="ECO:0000256" key="8">
    <source>
        <dbReference type="ARBA" id="ARBA00053470"/>
    </source>
</evidence>
<keyword evidence="5 9" id="KW-0547">Nucleotide-binding</keyword>
<evidence type="ECO:0000256" key="11">
    <source>
        <dbReference type="RuleBase" id="RU004481"/>
    </source>
</evidence>
<dbReference type="InterPro" id="IPR016484">
    <property type="entry name" value="GTPase_Der"/>
</dbReference>
<dbReference type="GO" id="GO:0005525">
    <property type="term" value="F:GTP binding"/>
    <property type="evidence" value="ECO:0007669"/>
    <property type="project" value="UniProtKB-UniRule"/>
</dbReference>
<dbReference type="InterPro" id="IPR027417">
    <property type="entry name" value="P-loop_NTPase"/>
</dbReference>
<feature type="binding site" evidence="9">
    <location>
        <begin position="10"/>
        <end position="17"/>
    </location>
    <ligand>
        <name>GTP</name>
        <dbReference type="ChEBI" id="CHEBI:37565"/>
        <label>1</label>
    </ligand>
</feature>
<comment type="similarity">
    <text evidence="1 9 10 11">Belongs to the TRAFAC class TrmE-Era-EngA-EngB-Septin-like GTPase superfamily. EngA (Der) GTPase family.</text>
</comment>
<keyword evidence="6 9" id="KW-0342">GTP-binding</keyword>
<dbReference type="AlphaFoldDB" id="A0A3B7MCN0"/>
<dbReference type="CDD" id="cd01894">
    <property type="entry name" value="EngA1"/>
    <property type="match status" value="1"/>
</dbReference>
<dbReference type="Pfam" id="PF14714">
    <property type="entry name" value="KH_dom-like"/>
    <property type="match status" value="1"/>
</dbReference>
<dbReference type="InterPro" id="IPR032859">
    <property type="entry name" value="KH_dom-like"/>
</dbReference>
<dbReference type="FunFam" id="3.40.50.300:FF:001185">
    <property type="entry name" value="GTPase Der"/>
    <property type="match status" value="1"/>
</dbReference>
<evidence type="ECO:0000256" key="4">
    <source>
        <dbReference type="ARBA" id="ARBA00022737"/>
    </source>
</evidence>
<dbReference type="PIRSF" id="PIRSF006485">
    <property type="entry name" value="GTP-binding_EngA"/>
    <property type="match status" value="1"/>
</dbReference>
<dbReference type="CDD" id="cd01895">
    <property type="entry name" value="EngA2"/>
    <property type="match status" value="1"/>
</dbReference>
<gene>
    <name evidence="9 13" type="primary">der</name>
    <name evidence="13" type="ORF">D3A95_04060</name>
</gene>
<dbReference type="InterPro" id="IPR005225">
    <property type="entry name" value="Small_GTP-bd"/>
</dbReference>
<feature type="binding site" evidence="9">
    <location>
        <begin position="183"/>
        <end position="190"/>
    </location>
    <ligand>
        <name>GTP</name>
        <dbReference type="ChEBI" id="CHEBI:37565"/>
        <label>2</label>
    </ligand>
</feature>
<name>A0A3B7MCN0_9CYAN</name>
<dbReference type="GO" id="GO:0043022">
    <property type="term" value="F:ribosome binding"/>
    <property type="evidence" value="ECO:0007669"/>
    <property type="project" value="TreeGrafter"/>
</dbReference>
<evidence type="ECO:0000313" key="14">
    <source>
        <dbReference type="Proteomes" id="UP000261812"/>
    </source>
</evidence>
<dbReference type="Proteomes" id="UP000261812">
    <property type="component" value="Chromosome"/>
</dbReference>
<evidence type="ECO:0000313" key="13">
    <source>
        <dbReference type="EMBL" id="AXY67602.1"/>
    </source>
</evidence>
<comment type="function">
    <text evidence="8 9 11">GTPase that plays an essential role in the late steps of ribosome biogenesis.</text>
</comment>
<dbReference type="KEGG" id="tsq:D3A95_04060"/>
<evidence type="ECO:0000256" key="10">
    <source>
        <dbReference type="PROSITE-ProRule" id="PRU01049"/>
    </source>
</evidence>
<evidence type="ECO:0000256" key="5">
    <source>
        <dbReference type="ARBA" id="ARBA00022741"/>
    </source>
</evidence>
<evidence type="ECO:0000256" key="7">
    <source>
        <dbReference type="ARBA" id="ARBA00032345"/>
    </source>
</evidence>
<dbReference type="Gene3D" id="3.40.50.300">
    <property type="entry name" value="P-loop containing nucleotide triphosphate hydrolases"/>
    <property type="match status" value="2"/>
</dbReference>
<dbReference type="FunFam" id="3.30.300.20:FF:000004">
    <property type="entry name" value="GTPase Der"/>
    <property type="match status" value="1"/>
</dbReference>
<sequence>MALPIVAVVGRPNVGKSTLVNRLAGERDAIVHDEPGVTRDRTYRPAFWQDREFLVVDTGGLVFDDDSDFLPLIRQQAEVALQEATAAIFVVDGQAGPTALDYDIAAWLRQLPVPVLVAVNKCESRQMGQVQAAEFWSLGLGEPYPISSIHGSGTGELLDQLITYLPAGETLPEAPQIQVAIAGRPNVGKSSLLNALIGSDRAIVSPISGTTRDAIDTVIEHHGTQYRFIDTAGIRKRGHVAYGPEMFSVHRAFKAIHRSDVVLLVLDALEEITEQDQRLAGHIADQGRACVLIVNKWDAVPEKDTYTMNTYRDRLYQRLNFLDWAEALFVSAHTGQRLDKIFAAVDAAVEQHRRRVSTAVVNEVIQEALRWHTPPATRQGRQGKIYYATQVATQPPTFALFINDAKLFKDNYRRYIEGQIRQQLGFRGTPIRLLWRSKKPREAAELALR</sequence>
<dbReference type="GO" id="GO:0042254">
    <property type="term" value="P:ribosome biogenesis"/>
    <property type="evidence" value="ECO:0007669"/>
    <property type="project" value="UniProtKB-KW"/>
</dbReference>
<dbReference type="Pfam" id="PF01926">
    <property type="entry name" value="MMR_HSR1"/>
    <property type="match status" value="2"/>
</dbReference>
<evidence type="ECO:0000256" key="2">
    <source>
        <dbReference type="ARBA" id="ARBA00020953"/>
    </source>
</evidence>
<reference evidence="14" key="1">
    <citation type="submission" date="2018-09" db="EMBL/GenBank/DDBJ databases">
        <title>Complete genome sequence of thermophilic cyanobacteria strain Thermosynechococcus elongatus PKUAC-SCTE542.</title>
        <authorList>
            <person name="Liang Y."/>
            <person name="Tang J."/>
            <person name="Daroch M."/>
        </authorList>
    </citation>
    <scope>NUCLEOTIDE SEQUENCE [LARGE SCALE GENOMIC DNA]</scope>
    <source>
        <strain evidence="14">E542</strain>
    </source>
</reference>
<dbReference type="HAMAP" id="MF_00195">
    <property type="entry name" value="GTPase_Der"/>
    <property type="match status" value="1"/>
</dbReference>
<comment type="subunit">
    <text evidence="9">Associates with the 50S ribosomal subunit.</text>
</comment>